<comment type="caution">
    <text evidence="3">The sequence shown here is derived from an EMBL/GenBank/DDBJ whole genome shotgun (WGS) entry which is preliminary data.</text>
</comment>
<dbReference type="InterPro" id="IPR024516">
    <property type="entry name" value="Mce_C"/>
</dbReference>
<keyword evidence="4" id="KW-1185">Reference proteome</keyword>
<dbReference type="OrthoDB" id="4741753at2"/>
<dbReference type="InterPro" id="IPR003399">
    <property type="entry name" value="Mce/MlaD"/>
</dbReference>
<name>E2SGA8_9ACTN</name>
<evidence type="ECO:0000313" key="3">
    <source>
        <dbReference type="EMBL" id="EFQ81865.1"/>
    </source>
</evidence>
<feature type="domain" description="Mammalian cell entry C-terminal" evidence="2">
    <location>
        <begin position="121"/>
        <end position="276"/>
    </location>
</feature>
<proteinExistence type="predicted"/>
<dbReference type="PANTHER" id="PTHR33371:SF16">
    <property type="entry name" value="MCE-FAMILY PROTEIN MCE3F"/>
    <property type="match status" value="1"/>
</dbReference>
<dbReference type="Pfam" id="PF11887">
    <property type="entry name" value="Mce4_CUP1"/>
    <property type="match status" value="1"/>
</dbReference>
<dbReference type="Proteomes" id="UP000003111">
    <property type="component" value="Unassembled WGS sequence"/>
</dbReference>
<feature type="domain" description="Mce/MlaD" evidence="1">
    <location>
        <begin position="41"/>
        <end position="114"/>
    </location>
</feature>
<dbReference type="NCBIfam" id="TIGR00996">
    <property type="entry name" value="Mtu_fam_mce"/>
    <property type="match status" value="1"/>
</dbReference>
<dbReference type="Pfam" id="PF02470">
    <property type="entry name" value="MlaD"/>
    <property type="match status" value="1"/>
</dbReference>
<organism evidence="3 4">
    <name type="scientific">Aeromicrobium marinum DSM 15272</name>
    <dbReference type="NCBI Taxonomy" id="585531"/>
    <lineage>
        <taxon>Bacteria</taxon>
        <taxon>Bacillati</taxon>
        <taxon>Actinomycetota</taxon>
        <taxon>Actinomycetes</taxon>
        <taxon>Propionibacteriales</taxon>
        <taxon>Nocardioidaceae</taxon>
        <taxon>Aeromicrobium</taxon>
    </lineage>
</organism>
<sequence>MISRLTRMQLIAFLVITLVGASYVGGRYAQVDRFFVDRSFPVTVDLTDSGGIFAGAEVTYRGIAVGRVGELEFTDAGVRATLEIEDSAPDIPSDLVAVVANKSAIGEQYIDLQPRDNEEPYLAAGDNIGVADSRVPIDTTTLLVDLQDLVSSVDPGDLNTVVDELGQAFEGTAPDLTAILDTSSRFIADAEANIDVTRQLLRDSSTVLATQIDKGSQIQAFSRDLALLSDTLVGSDADLRELLDEGGDAAAITDVVVAENSADLSAIFGDLVGPTRIANQNLAGLQSIFILYPYLVQGAFTATVPTGDGEFNAAFGNVVQFDAPVCELDDGVYRDLRNPRDITDVELRTDLGCPADSPLVRRNSLKTELSRAPVAADSDRKDHLEWLLIGPTR</sequence>
<dbReference type="eggNOG" id="COG1463">
    <property type="taxonomic scope" value="Bacteria"/>
</dbReference>
<reference evidence="3" key="1">
    <citation type="submission" date="2010-08" db="EMBL/GenBank/DDBJ databases">
        <authorList>
            <person name="Muzny D."/>
            <person name="Qin X."/>
            <person name="Buhay C."/>
            <person name="Dugan-Rocha S."/>
            <person name="Ding Y."/>
            <person name="Chen G."/>
            <person name="Hawes A."/>
            <person name="Holder M."/>
            <person name="Jhangiani S."/>
            <person name="Johnson A."/>
            <person name="Khan Z."/>
            <person name="Li Z."/>
            <person name="Liu W."/>
            <person name="Liu X."/>
            <person name="Perez L."/>
            <person name="Shen H."/>
            <person name="Wang Q."/>
            <person name="Watt J."/>
            <person name="Xi L."/>
            <person name="Xin Y."/>
            <person name="Zhou J."/>
            <person name="Deng J."/>
            <person name="Jiang H."/>
            <person name="Liu Y."/>
            <person name="Qu J."/>
            <person name="Song X.-Z."/>
            <person name="Zhang L."/>
            <person name="Villasana D."/>
            <person name="Johnson A."/>
            <person name="Liu J."/>
            <person name="Liyanage D."/>
            <person name="Lorensuhewa L."/>
            <person name="Robinson T."/>
            <person name="Song A."/>
            <person name="Song B.-B."/>
            <person name="Dinh H."/>
            <person name="Thornton R."/>
            <person name="Coyle M."/>
            <person name="Francisco L."/>
            <person name="Jackson L."/>
            <person name="Javaid M."/>
            <person name="Korchina V."/>
            <person name="Kovar C."/>
            <person name="Mata R."/>
            <person name="Mathew T."/>
            <person name="Ngo R."/>
            <person name="Nguyen L."/>
            <person name="Nguyen N."/>
            <person name="Okwuonu G."/>
            <person name="Ongeri F."/>
            <person name="Pham C."/>
            <person name="Simmons D."/>
            <person name="Wilczek-Boney K."/>
            <person name="Hale W."/>
            <person name="Jakkamsetti A."/>
            <person name="Pham P."/>
            <person name="Ruth R."/>
            <person name="San Lucas F."/>
            <person name="Warren J."/>
            <person name="Zhang J."/>
            <person name="Zhao Z."/>
            <person name="Zhou C."/>
            <person name="Zhu D."/>
            <person name="Lee S."/>
            <person name="Bess C."/>
            <person name="Blankenburg K."/>
            <person name="Forbes L."/>
            <person name="Fu Q."/>
            <person name="Gubbala S."/>
            <person name="Hirani K."/>
            <person name="Jayaseelan J.C."/>
            <person name="Lara F."/>
            <person name="Munidasa M."/>
            <person name="Palculict T."/>
            <person name="Patil S."/>
            <person name="Pu L.-L."/>
            <person name="Saada N."/>
            <person name="Tang L."/>
            <person name="Weissenberger G."/>
            <person name="Zhu Y."/>
            <person name="Hemphill L."/>
            <person name="Shang Y."/>
            <person name="Youmans B."/>
            <person name="Ayvaz T."/>
            <person name="Ross M."/>
            <person name="Santibanez J."/>
            <person name="Aqrawi P."/>
            <person name="Gross S."/>
            <person name="Joshi V."/>
            <person name="Fowler G."/>
            <person name="Nazareth L."/>
            <person name="Reid J."/>
            <person name="Worley K."/>
            <person name="Petrosino J."/>
            <person name="Highlander S."/>
            <person name="Gibbs R."/>
        </authorList>
    </citation>
    <scope>NUCLEOTIDE SEQUENCE [LARGE SCALE GENOMIC DNA]</scope>
    <source>
        <strain evidence="3">DSM 15272</strain>
    </source>
</reference>
<dbReference type="HOGENOM" id="CLU_032980_1_0_11"/>
<dbReference type="GO" id="GO:0005576">
    <property type="term" value="C:extracellular region"/>
    <property type="evidence" value="ECO:0007669"/>
    <property type="project" value="TreeGrafter"/>
</dbReference>
<gene>
    <name evidence="3" type="ORF">HMPREF0063_13067</name>
</gene>
<evidence type="ECO:0000259" key="2">
    <source>
        <dbReference type="Pfam" id="PF11887"/>
    </source>
</evidence>
<dbReference type="AlphaFoldDB" id="E2SGA8"/>
<dbReference type="InterPro" id="IPR005693">
    <property type="entry name" value="Mce"/>
</dbReference>
<dbReference type="EMBL" id="ACLF03000016">
    <property type="protein sequence ID" value="EFQ81865.1"/>
    <property type="molecule type" value="Genomic_DNA"/>
</dbReference>
<dbReference type="InterPro" id="IPR052336">
    <property type="entry name" value="MlaD_Phospholipid_Transporter"/>
</dbReference>
<dbReference type="STRING" id="585531.HMPREF0063_13067"/>
<evidence type="ECO:0000313" key="4">
    <source>
        <dbReference type="Proteomes" id="UP000003111"/>
    </source>
</evidence>
<accession>E2SGA8</accession>
<evidence type="ECO:0000259" key="1">
    <source>
        <dbReference type="Pfam" id="PF02470"/>
    </source>
</evidence>
<protein>
    <submittedName>
        <fullName evidence="3">Virulence factor Mce family protein</fullName>
    </submittedName>
</protein>
<dbReference type="PANTHER" id="PTHR33371">
    <property type="entry name" value="INTERMEMBRANE PHOSPHOLIPID TRANSPORT SYSTEM BINDING PROTEIN MLAD-RELATED"/>
    <property type="match status" value="1"/>
</dbReference>